<gene>
    <name evidence="2" type="ORF">BS50DRAFT_580082</name>
</gene>
<feature type="chain" id="PRO_5015772664" description="Transcription factor domain-containing protein" evidence="1">
    <location>
        <begin position="27"/>
        <end position="303"/>
    </location>
</feature>
<dbReference type="STRING" id="1448308.A0A2T2N1S1"/>
<keyword evidence="1" id="KW-0732">Signal</keyword>
<dbReference type="OrthoDB" id="5419315at2759"/>
<reference evidence="2 3" key="1">
    <citation type="journal article" date="2018" name="Front. Microbiol.">
        <title>Genome-Wide Analysis of Corynespora cassiicola Leaf Fall Disease Putative Effectors.</title>
        <authorList>
            <person name="Lopez D."/>
            <person name="Ribeiro S."/>
            <person name="Label P."/>
            <person name="Fumanal B."/>
            <person name="Venisse J.S."/>
            <person name="Kohler A."/>
            <person name="de Oliveira R.R."/>
            <person name="Labutti K."/>
            <person name="Lipzen A."/>
            <person name="Lail K."/>
            <person name="Bauer D."/>
            <person name="Ohm R.A."/>
            <person name="Barry K.W."/>
            <person name="Spatafora J."/>
            <person name="Grigoriev I.V."/>
            <person name="Martin F.M."/>
            <person name="Pujade-Renaud V."/>
        </authorList>
    </citation>
    <scope>NUCLEOTIDE SEQUENCE [LARGE SCALE GENOMIC DNA]</scope>
    <source>
        <strain evidence="2 3">Philippines</strain>
    </source>
</reference>
<evidence type="ECO:0000256" key="1">
    <source>
        <dbReference type="SAM" id="SignalP"/>
    </source>
</evidence>
<accession>A0A2T2N1S1</accession>
<keyword evidence="3" id="KW-1185">Reference proteome</keyword>
<feature type="signal peptide" evidence="1">
    <location>
        <begin position="1"/>
        <end position="26"/>
    </location>
</feature>
<evidence type="ECO:0008006" key="4">
    <source>
        <dbReference type="Google" id="ProtNLM"/>
    </source>
</evidence>
<dbReference type="AlphaFoldDB" id="A0A2T2N1S1"/>
<protein>
    <recommendedName>
        <fullName evidence="4">Transcription factor domain-containing protein</fullName>
    </recommendedName>
</protein>
<organism evidence="2 3">
    <name type="scientific">Corynespora cassiicola Philippines</name>
    <dbReference type="NCBI Taxonomy" id="1448308"/>
    <lineage>
        <taxon>Eukaryota</taxon>
        <taxon>Fungi</taxon>
        <taxon>Dikarya</taxon>
        <taxon>Ascomycota</taxon>
        <taxon>Pezizomycotina</taxon>
        <taxon>Dothideomycetes</taxon>
        <taxon>Pleosporomycetidae</taxon>
        <taxon>Pleosporales</taxon>
        <taxon>Corynesporascaceae</taxon>
        <taxon>Corynespora</taxon>
    </lineage>
</organism>
<name>A0A2T2N1S1_CORCC</name>
<proteinExistence type="predicted"/>
<evidence type="ECO:0000313" key="2">
    <source>
        <dbReference type="EMBL" id="PSN59360.1"/>
    </source>
</evidence>
<sequence>MWLSQPKTQLNIRCLNLIGTLLLTEAYLGYDTAAEHHLGGLKKLLDFRQHQCFSVSVGYQGSSEESDLVDRYNILAQAITKAKSRLDCNRGSSKRQSLPPFHLSTKDDKMVESIRLMPFFFVSLNVENDKVVDITKPADELRFLMSLLNPLVTSTAQKRVSLSAGDVALIILNANSLHAESLFSVQHFLNKAQEADKLACTWRTIVAARYCFWYGVLGLSKLGSPIEVDLPSHLYTLLLEDVFSSTPAPTLNQRDPDIWIWIVFSAAIALKRFWQALRDCCGLRLVEELHGMIVTQIKAWERF</sequence>
<dbReference type="Proteomes" id="UP000240883">
    <property type="component" value="Unassembled WGS sequence"/>
</dbReference>
<dbReference type="EMBL" id="KZ678157">
    <property type="protein sequence ID" value="PSN59360.1"/>
    <property type="molecule type" value="Genomic_DNA"/>
</dbReference>
<evidence type="ECO:0000313" key="3">
    <source>
        <dbReference type="Proteomes" id="UP000240883"/>
    </source>
</evidence>